<dbReference type="EMBL" id="BAEM01000022">
    <property type="protein sequence ID" value="GAC09516.1"/>
    <property type="molecule type" value="Genomic_DNA"/>
</dbReference>
<protein>
    <submittedName>
        <fullName evidence="1">Uncharacterized protein</fullName>
    </submittedName>
</protein>
<proteinExistence type="predicted"/>
<reference evidence="1 2" key="1">
    <citation type="journal article" date="2017" name="Antonie Van Leeuwenhoek">
        <title>Rhizobium rhizosphaerae sp. nov., a novel species isolated from rice rhizosphere.</title>
        <authorList>
            <person name="Zhao J.J."/>
            <person name="Zhang J."/>
            <person name="Zhang R.J."/>
            <person name="Zhang C.W."/>
            <person name="Yin H.Q."/>
            <person name="Zhang X.X."/>
        </authorList>
    </citation>
    <scope>NUCLEOTIDE SEQUENCE [LARGE SCALE GENOMIC DNA]</scope>
    <source>
        <strain evidence="1 2">S18K6</strain>
    </source>
</reference>
<organism evidence="1 2">
    <name type="scientific">Paraglaciecola chathamensis S18K6</name>
    <dbReference type="NCBI Taxonomy" id="1127672"/>
    <lineage>
        <taxon>Bacteria</taxon>
        <taxon>Pseudomonadati</taxon>
        <taxon>Pseudomonadota</taxon>
        <taxon>Gammaproteobacteria</taxon>
        <taxon>Alteromonadales</taxon>
        <taxon>Alteromonadaceae</taxon>
        <taxon>Paraglaciecola</taxon>
    </lineage>
</organism>
<name>A0AAV3UWU2_9ALTE</name>
<accession>A0AAV3UWU2</accession>
<dbReference type="Proteomes" id="UP000006320">
    <property type="component" value="Unassembled WGS sequence"/>
</dbReference>
<gene>
    <name evidence="1" type="ORF">GCHA_1562</name>
</gene>
<evidence type="ECO:0000313" key="2">
    <source>
        <dbReference type="Proteomes" id="UP000006320"/>
    </source>
</evidence>
<evidence type="ECO:0000313" key="1">
    <source>
        <dbReference type="EMBL" id="GAC09516.1"/>
    </source>
</evidence>
<comment type="caution">
    <text evidence="1">The sequence shown here is derived from an EMBL/GenBank/DDBJ whole genome shotgun (WGS) entry which is preliminary data.</text>
</comment>
<sequence length="66" mass="7825">MNFDFFRLLFCEPKVFFLDLTPTNMHIQKPFKIKNLGVYRPFRLVYSEFAQVKGSGQLSSFKVDSR</sequence>
<dbReference type="AlphaFoldDB" id="A0AAV3UWU2"/>